<name>A0A1F7I5Y6_9BACT</name>
<dbReference type="PANTHER" id="PTHR30461:SF23">
    <property type="entry name" value="DNA RECOMBINASE-RELATED"/>
    <property type="match status" value="1"/>
</dbReference>
<protein>
    <recommendedName>
        <fullName evidence="5">Recombinase domain-containing protein</fullName>
    </recommendedName>
</protein>
<dbReference type="InterPro" id="IPR036162">
    <property type="entry name" value="Resolvase-like_N_sf"/>
</dbReference>
<comment type="caution">
    <text evidence="3">The sequence shown here is derived from an EMBL/GenBank/DDBJ whole genome shotgun (WGS) entry which is preliminary data.</text>
</comment>
<dbReference type="PANTHER" id="PTHR30461">
    <property type="entry name" value="DNA-INVERTASE FROM LAMBDOID PROPHAGE"/>
    <property type="match status" value="1"/>
</dbReference>
<evidence type="ECO:0000259" key="2">
    <source>
        <dbReference type="PROSITE" id="PS51737"/>
    </source>
</evidence>
<dbReference type="PROSITE" id="PS51736">
    <property type="entry name" value="RECOMBINASES_3"/>
    <property type="match status" value="1"/>
</dbReference>
<reference evidence="3 4" key="1">
    <citation type="journal article" date="2016" name="Nat. Commun.">
        <title>Thousands of microbial genomes shed light on interconnected biogeochemical processes in an aquifer system.</title>
        <authorList>
            <person name="Anantharaman K."/>
            <person name="Brown C.T."/>
            <person name="Hug L.A."/>
            <person name="Sharon I."/>
            <person name="Castelle C.J."/>
            <person name="Probst A.J."/>
            <person name="Thomas B.C."/>
            <person name="Singh A."/>
            <person name="Wilkins M.J."/>
            <person name="Karaoz U."/>
            <person name="Brodie E.L."/>
            <person name="Williams K.H."/>
            <person name="Hubbard S.S."/>
            <person name="Banfield J.F."/>
        </authorList>
    </citation>
    <scope>NUCLEOTIDE SEQUENCE [LARGE SCALE GENOMIC DNA]</scope>
</reference>
<dbReference type="PROSITE" id="PS51737">
    <property type="entry name" value="RECOMBINASE_DNA_BIND"/>
    <property type="match status" value="1"/>
</dbReference>
<feature type="non-terminal residue" evidence="3">
    <location>
        <position position="517"/>
    </location>
</feature>
<gene>
    <name evidence="3" type="ORF">A3F32_01940</name>
</gene>
<dbReference type="Pfam" id="PF13408">
    <property type="entry name" value="Zn_ribbon_recom"/>
    <property type="match status" value="1"/>
</dbReference>
<accession>A0A1F7I5Y6</accession>
<proteinExistence type="predicted"/>
<dbReference type="GO" id="GO:0000150">
    <property type="term" value="F:DNA strand exchange activity"/>
    <property type="evidence" value="ECO:0007669"/>
    <property type="project" value="InterPro"/>
</dbReference>
<dbReference type="Proteomes" id="UP000178076">
    <property type="component" value="Unassembled WGS sequence"/>
</dbReference>
<feature type="domain" description="Resolvase/invertase-type recombinase catalytic" evidence="1">
    <location>
        <begin position="2"/>
        <end position="148"/>
    </location>
</feature>
<dbReference type="EMBL" id="MGAD01000009">
    <property type="protein sequence ID" value="OGK38787.1"/>
    <property type="molecule type" value="Genomic_DNA"/>
</dbReference>
<dbReference type="InterPro" id="IPR050639">
    <property type="entry name" value="SSR_resolvase"/>
</dbReference>
<dbReference type="InterPro" id="IPR006119">
    <property type="entry name" value="Resolv_N"/>
</dbReference>
<dbReference type="GO" id="GO:0003677">
    <property type="term" value="F:DNA binding"/>
    <property type="evidence" value="ECO:0007669"/>
    <property type="project" value="InterPro"/>
</dbReference>
<dbReference type="SUPFAM" id="SSF53041">
    <property type="entry name" value="Resolvase-like"/>
    <property type="match status" value="1"/>
</dbReference>
<dbReference type="Gene3D" id="3.90.1750.20">
    <property type="entry name" value="Putative Large Serine Recombinase, Chain B, Domain 2"/>
    <property type="match status" value="1"/>
</dbReference>
<evidence type="ECO:0000313" key="3">
    <source>
        <dbReference type="EMBL" id="OGK38787.1"/>
    </source>
</evidence>
<evidence type="ECO:0000313" key="4">
    <source>
        <dbReference type="Proteomes" id="UP000178076"/>
    </source>
</evidence>
<dbReference type="InterPro" id="IPR038109">
    <property type="entry name" value="DNA_bind_recomb_sf"/>
</dbReference>
<dbReference type="SMART" id="SM00857">
    <property type="entry name" value="Resolvase"/>
    <property type="match status" value="1"/>
</dbReference>
<dbReference type="Pfam" id="PF07508">
    <property type="entry name" value="Recombinase"/>
    <property type="match status" value="1"/>
</dbReference>
<feature type="domain" description="Recombinase" evidence="2">
    <location>
        <begin position="155"/>
        <end position="262"/>
    </location>
</feature>
<dbReference type="AlphaFoldDB" id="A0A1F7I5Y6"/>
<organism evidence="3 4">
    <name type="scientific">Candidatus Roizmanbacteria bacterium RIFCSPHIGHO2_12_FULL_42_10</name>
    <dbReference type="NCBI Taxonomy" id="1802053"/>
    <lineage>
        <taxon>Bacteria</taxon>
        <taxon>Candidatus Roizmaniibacteriota</taxon>
    </lineage>
</organism>
<sequence length="517" mass="59258">MKYIAYCRKSREEQDKQILSIEAQIAELQDFAKRENLEISEFITEAKTAKVPGREQFAQVLKKIEKGLAGGIVAWHPDRLARNSIDGGKIIYLLDTGKLRDLKFPSFWFENTPQGKFMLSIAFGQSKYYVDNLSENVKRGIRQKIRNGVWPSKAPLGYFNEPRTRTIEVHSGKAKLVKRAYQLFAEGGKTFVQISKFLAKSAITKRSGKPLGIDQVRHLLSNKFYVGILKLNDEYFEASHKLFISKDLFARVQKELKLRDRHKSRKYQFAFMGLMKCGECGATVTAEIHNKYYKTTDRSAEYIYYRCTKKLGPCKQKYIPEPELEKQVREKIESVSLPQSVGKQWLIWARKDEKLDRKSVVENILKLKQNIQDNDEKLNKLLDGYLEGVIEPEIYKQKKNEIFETKIEIQQDLAQIEEKGSAWLEPFREFVESALQAQKIARAKNTNEELAFFAKTVGSNFFLMNRQLSASFKTGFPELERARPALATAAASCGDSFLVGVAGLEPATSRPPAWRSS</sequence>
<evidence type="ECO:0000259" key="1">
    <source>
        <dbReference type="PROSITE" id="PS51736"/>
    </source>
</evidence>
<dbReference type="InterPro" id="IPR025827">
    <property type="entry name" value="Zn_ribbon_recom_dom"/>
</dbReference>
<dbReference type="Pfam" id="PF00239">
    <property type="entry name" value="Resolvase"/>
    <property type="match status" value="1"/>
</dbReference>
<evidence type="ECO:0008006" key="5">
    <source>
        <dbReference type="Google" id="ProtNLM"/>
    </source>
</evidence>
<dbReference type="Gene3D" id="3.40.50.1390">
    <property type="entry name" value="Resolvase, N-terminal catalytic domain"/>
    <property type="match status" value="1"/>
</dbReference>
<dbReference type="InterPro" id="IPR011109">
    <property type="entry name" value="DNA_bind_recombinase_dom"/>
</dbReference>
<dbReference type="CDD" id="cd00338">
    <property type="entry name" value="Ser_Recombinase"/>
    <property type="match status" value="1"/>
</dbReference>